<dbReference type="Gene3D" id="3.90.70.10">
    <property type="entry name" value="Cysteine proteinases"/>
    <property type="match status" value="1"/>
</dbReference>
<dbReference type="InterPro" id="IPR039564">
    <property type="entry name" value="Peptidase_C39-like"/>
</dbReference>
<evidence type="ECO:0000313" key="3">
    <source>
        <dbReference type="EMBL" id="AXH01067.1"/>
    </source>
</evidence>
<proteinExistence type="predicted"/>
<protein>
    <submittedName>
        <fullName evidence="3">Peptidase C39 family protein</fullName>
    </submittedName>
</protein>
<feature type="domain" description="Peptidase C39-like" evidence="2">
    <location>
        <begin position="181"/>
        <end position="311"/>
    </location>
</feature>
<organism evidence="3 4">
    <name type="scientific">Deinococcus wulumuqiensis</name>
    <dbReference type="NCBI Taxonomy" id="980427"/>
    <lineage>
        <taxon>Bacteria</taxon>
        <taxon>Thermotogati</taxon>
        <taxon>Deinococcota</taxon>
        <taxon>Deinococci</taxon>
        <taxon>Deinococcales</taxon>
        <taxon>Deinococcaceae</taxon>
        <taxon>Deinococcus</taxon>
    </lineage>
</organism>
<sequence>MKLMLRLLLPVALLAFSTAAAAPYAQQTSFGQPTTLLKSVQTSVPHTWQALPVPQPGPTTSPEVNVAPFNELVPSWNVLGGENRPFTLEVRVRQPDGQWSRYFSFGSWQAATGRRSAPRRPAAGGWVDTDTLKLPYRASAFQFRYQAAANQQMKLLSFNTSDTSLRFQQAGGRPLPLERLLNVPSYSQMIYPDGGEVWCSPTSVSMLLAYWGLRPRVPEVAHATYDETCDGFGNWPFNTAYAATQGFQAFVTRLGSLRDAEAYLQRSIPLAVTIRFKAGELPGAPLSWSNGHVLVLTGTDSAGNVYVNDPAAPNIASVKRTYPRAVFERLWQAHAGGLAYVIVPENPGGKP</sequence>
<dbReference type="Proteomes" id="UP000253744">
    <property type="component" value="Plasmid pDrdI"/>
</dbReference>
<name>A0A345IMZ4_9DEIO</name>
<dbReference type="KEGG" id="dwu:DVJ83_18455"/>
<keyword evidence="1" id="KW-0732">Signal</keyword>
<dbReference type="STRING" id="1288484.GCA_000348665_02222"/>
<gene>
    <name evidence="3" type="ORF">DVJ83_18455</name>
</gene>
<evidence type="ECO:0000313" key="4">
    <source>
        <dbReference type="Proteomes" id="UP000253744"/>
    </source>
</evidence>
<dbReference type="EMBL" id="CP031163">
    <property type="protein sequence ID" value="AXH01067.1"/>
    <property type="molecule type" value="Genomic_DNA"/>
</dbReference>
<keyword evidence="3" id="KW-0614">Plasmid</keyword>
<dbReference type="CDD" id="cd02549">
    <property type="entry name" value="Peptidase_C39A"/>
    <property type="match status" value="1"/>
</dbReference>
<feature type="signal peptide" evidence="1">
    <location>
        <begin position="1"/>
        <end position="21"/>
    </location>
</feature>
<evidence type="ECO:0000259" key="2">
    <source>
        <dbReference type="Pfam" id="PF13529"/>
    </source>
</evidence>
<reference evidence="3 4" key="1">
    <citation type="submission" date="2018-07" db="EMBL/GenBank/DDBJ databases">
        <title>Complete Genome and Methylome Analysis of Deinococcus wulumuqiensis NEB 479.</title>
        <authorList>
            <person name="Fomenkov A."/>
            <person name="Luyten Y."/>
            <person name="Vincze T."/>
            <person name="Anton B.P."/>
            <person name="Clark T."/>
            <person name="Roberts R.J."/>
            <person name="Morgan R.D."/>
        </authorList>
    </citation>
    <scope>NUCLEOTIDE SEQUENCE [LARGE SCALE GENOMIC DNA]</scope>
    <source>
        <strain evidence="3 4">NEB 479</strain>
        <plasmid evidence="4">Plasmid pdrdi</plasmid>
    </source>
</reference>
<evidence type="ECO:0000256" key="1">
    <source>
        <dbReference type="SAM" id="SignalP"/>
    </source>
</evidence>
<feature type="chain" id="PRO_5016781826" evidence="1">
    <location>
        <begin position="22"/>
        <end position="351"/>
    </location>
</feature>
<accession>A0A345IMZ4</accession>
<geneLocation type="plasmid" evidence="4">
    <name>pdrdi</name>
</geneLocation>
<dbReference type="InterPro" id="IPR039563">
    <property type="entry name" value="Peptidase_C39_single_dom"/>
</dbReference>
<dbReference type="Pfam" id="PF13529">
    <property type="entry name" value="Peptidase_C39_2"/>
    <property type="match status" value="1"/>
</dbReference>
<dbReference type="AlphaFoldDB" id="A0A345IMZ4"/>